<dbReference type="Gene3D" id="1.10.10.10">
    <property type="entry name" value="Winged helix-like DNA-binding domain superfamily/Winged helix DNA-binding domain"/>
    <property type="match status" value="1"/>
</dbReference>
<organism evidence="2 3">
    <name type="scientific">Acidithrix ferrooxidans</name>
    <dbReference type="NCBI Taxonomy" id="1280514"/>
    <lineage>
        <taxon>Bacteria</taxon>
        <taxon>Bacillati</taxon>
        <taxon>Actinomycetota</taxon>
        <taxon>Acidimicrobiia</taxon>
        <taxon>Acidimicrobiales</taxon>
        <taxon>Acidimicrobiaceae</taxon>
        <taxon>Acidithrix</taxon>
    </lineage>
</organism>
<dbReference type="Proteomes" id="UP000032360">
    <property type="component" value="Unassembled WGS sequence"/>
</dbReference>
<evidence type="ECO:0000313" key="3">
    <source>
        <dbReference type="Proteomes" id="UP000032360"/>
    </source>
</evidence>
<dbReference type="InterPro" id="IPR036388">
    <property type="entry name" value="WH-like_DNA-bd_sf"/>
</dbReference>
<dbReference type="EMBL" id="JXYS01000156">
    <property type="protein sequence ID" value="KJF15489.1"/>
    <property type="molecule type" value="Genomic_DNA"/>
</dbReference>
<accession>A0A0D8HC75</accession>
<dbReference type="InterPro" id="IPR011991">
    <property type="entry name" value="ArsR-like_HTH"/>
</dbReference>
<evidence type="ECO:0000259" key="1">
    <source>
        <dbReference type="Pfam" id="PF13601"/>
    </source>
</evidence>
<evidence type="ECO:0000313" key="2">
    <source>
        <dbReference type="EMBL" id="KJF15489.1"/>
    </source>
</evidence>
<dbReference type="CDD" id="cd00090">
    <property type="entry name" value="HTH_ARSR"/>
    <property type="match status" value="1"/>
</dbReference>
<dbReference type="InterPro" id="IPR036390">
    <property type="entry name" value="WH_DNA-bd_sf"/>
</dbReference>
<dbReference type="Pfam" id="PF13601">
    <property type="entry name" value="HTH_34"/>
    <property type="match status" value="1"/>
</dbReference>
<dbReference type="PANTHER" id="PTHR37318">
    <property type="entry name" value="BSL7504 PROTEIN"/>
    <property type="match status" value="1"/>
</dbReference>
<name>A0A0D8HC75_9ACTN</name>
<dbReference type="InterPro" id="IPR027395">
    <property type="entry name" value="WH_DNA-bd_dom"/>
</dbReference>
<dbReference type="AlphaFoldDB" id="A0A0D8HC75"/>
<keyword evidence="3" id="KW-1185">Reference proteome</keyword>
<dbReference type="PANTHER" id="PTHR37318:SF1">
    <property type="entry name" value="BSL7504 PROTEIN"/>
    <property type="match status" value="1"/>
</dbReference>
<dbReference type="OrthoDB" id="4952043at2"/>
<feature type="domain" description="Winged helix DNA-binding" evidence="1">
    <location>
        <begin position="22"/>
        <end position="100"/>
    </location>
</feature>
<dbReference type="SUPFAM" id="SSF46785">
    <property type="entry name" value="Winged helix' DNA-binding domain"/>
    <property type="match status" value="1"/>
</dbReference>
<reference evidence="2 3" key="1">
    <citation type="submission" date="2015-01" db="EMBL/GenBank/DDBJ databases">
        <title>Draft genome of the acidophilic iron oxidizer Acidithrix ferrooxidans strain Py-F3.</title>
        <authorList>
            <person name="Poehlein A."/>
            <person name="Eisen S."/>
            <person name="Schloemann M."/>
            <person name="Johnson B.D."/>
            <person name="Daniel R."/>
            <person name="Muehling M."/>
        </authorList>
    </citation>
    <scope>NUCLEOTIDE SEQUENCE [LARGE SCALE GENOMIC DNA]</scope>
    <source>
        <strain evidence="2 3">Py-F3</strain>
    </source>
</reference>
<protein>
    <recommendedName>
        <fullName evidence="1">Winged helix DNA-binding domain-containing protein</fullName>
    </recommendedName>
</protein>
<dbReference type="RefSeq" id="WP_082058896.1">
    <property type="nucleotide sequence ID" value="NZ_JXYS01000156.1"/>
</dbReference>
<dbReference type="STRING" id="1280514.AXFE_36620"/>
<comment type="caution">
    <text evidence="2">The sequence shown here is derived from an EMBL/GenBank/DDBJ whole genome shotgun (WGS) entry which is preliminary data.</text>
</comment>
<proteinExistence type="predicted"/>
<sequence length="122" mass="13434">MSDSTTPKSVINLSDAVHQRSRLAILAVLYELSRADFRLLHQSTGLTDGNLSRHIQVLENAGLVIVEKGYSGRKPQTMVEISPEGIRALEAEVEVLKDLISGVSKQATKPIKKKKKSLQRSI</sequence>
<gene>
    <name evidence="2" type="ORF">AXFE_36620</name>
</gene>